<keyword evidence="13" id="KW-1185">Reference proteome</keyword>
<dbReference type="InterPro" id="IPR002156">
    <property type="entry name" value="RNaseH_domain"/>
</dbReference>
<dbReference type="Gene3D" id="3.30.420.10">
    <property type="entry name" value="Ribonuclease H-like superfamily/Ribonuclease H"/>
    <property type="match status" value="1"/>
</dbReference>
<evidence type="ECO:0000256" key="6">
    <source>
        <dbReference type="ARBA" id="ARBA00022723"/>
    </source>
</evidence>
<dbReference type="CDD" id="cd09278">
    <property type="entry name" value="RNase_HI_prokaryote_like"/>
    <property type="match status" value="1"/>
</dbReference>
<keyword evidence="7 10" id="KW-0255">Endonuclease</keyword>
<dbReference type="InterPro" id="IPR036397">
    <property type="entry name" value="RNaseH_sf"/>
</dbReference>
<dbReference type="Proteomes" id="UP000017668">
    <property type="component" value="Unassembled WGS sequence"/>
</dbReference>
<feature type="domain" description="RNase H type-1" evidence="11">
    <location>
        <begin position="7"/>
        <end position="159"/>
    </location>
</feature>
<dbReference type="InterPro" id="IPR012337">
    <property type="entry name" value="RNaseH-like_sf"/>
</dbReference>
<dbReference type="EMBL" id="AMQQ01000007">
    <property type="protein sequence ID" value="EKJ96902.1"/>
    <property type="molecule type" value="Genomic_DNA"/>
</dbReference>
<dbReference type="PANTHER" id="PTHR10642:SF26">
    <property type="entry name" value="RIBONUCLEASE H1"/>
    <property type="match status" value="1"/>
</dbReference>
<dbReference type="EC" id="3.1.26.4" evidence="4 10"/>
<evidence type="ECO:0000256" key="4">
    <source>
        <dbReference type="ARBA" id="ARBA00012180"/>
    </source>
</evidence>
<feature type="binding site" evidence="10">
    <location>
        <position position="16"/>
    </location>
    <ligand>
        <name>Mg(2+)</name>
        <dbReference type="ChEBI" id="CHEBI:18420"/>
        <label>2</label>
    </ligand>
</feature>
<accession>A0ABN0HQM9</accession>
<protein>
    <recommendedName>
        <fullName evidence="4 10">Ribonuclease H</fullName>
        <shortName evidence="10">RNase H</shortName>
        <ecNumber evidence="4 10">3.1.26.4</ecNumber>
    </recommendedName>
</protein>
<dbReference type="InterPro" id="IPR050092">
    <property type="entry name" value="RNase_H"/>
</dbReference>
<evidence type="ECO:0000313" key="13">
    <source>
        <dbReference type="Proteomes" id="UP000017668"/>
    </source>
</evidence>
<evidence type="ECO:0000256" key="7">
    <source>
        <dbReference type="ARBA" id="ARBA00022759"/>
    </source>
</evidence>
<feature type="binding site" evidence="10">
    <location>
        <position position="59"/>
    </location>
    <ligand>
        <name>Mg(2+)</name>
        <dbReference type="ChEBI" id="CHEBI:18420"/>
        <label>1</label>
    </ligand>
</feature>
<name>A0ABN0HQM9_RHILU</name>
<evidence type="ECO:0000256" key="3">
    <source>
        <dbReference type="ARBA" id="ARBA00011245"/>
    </source>
</evidence>
<comment type="caution">
    <text evidence="12">The sequence shown here is derived from an EMBL/GenBank/DDBJ whole genome shotgun (WGS) entry which is preliminary data.</text>
</comment>
<evidence type="ECO:0000256" key="8">
    <source>
        <dbReference type="ARBA" id="ARBA00022801"/>
    </source>
</evidence>
<keyword evidence="5 10" id="KW-0540">Nuclease</keyword>
<keyword evidence="9 10" id="KW-0460">Magnesium</keyword>
<gene>
    <name evidence="10" type="primary">rnhA</name>
    <name evidence="12" type="ORF">C241_04478</name>
</gene>
<feature type="binding site" evidence="10">
    <location>
        <position position="151"/>
    </location>
    <ligand>
        <name>Mg(2+)</name>
        <dbReference type="ChEBI" id="CHEBI:18420"/>
        <label>2</label>
    </ligand>
</feature>
<keyword evidence="6 10" id="KW-0479">Metal-binding</keyword>
<dbReference type="HAMAP" id="MF_00042">
    <property type="entry name" value="RNase_H"/>
    <property type="match status" value="1"/>
</dbReference>
<evidence type="ECO:0000256" key="9">
    <source>
        <dbReference type="ARBA" id="ARBA00022842"/>
    </source>
</evidence>
<evidence type="ECO:0000256" key="2">
    <source>
        <dbReference type="ARBA" id="ARBA00005300"/>
    </source>
</evidence>
<evidence type="ECO:0000313" key="12">
    <source>
        <dbReference type="EMBL" id="EKJ96902.1"/>
    </source>
</evidence>
<reference evidence="12 13" key="1">
    <citation type="journal article" date="2013" name="Genome Announc.">
        <title>Genome Sequence of Rhizobium lupini HPC(L) Isolated from Saline Desert Soil, Kutch (Gujarat).</title>
        <authorList>
            <person name="Agarwal L."/>
            <person name="Purohit H.J."/>
        </authorList>
    </citation>
    <scope>NUCLEOTIDE SEQUENCE [LARGE SCALE GENOMIC DNA]</scope>
    <source>
        <strain evidence="13">HPC(L)</strain>
    </source>
</reference>
<comment type="function">
    <text evidence="10">Endonuclease that specifically degrades the RNA of RNA-DNA hybrids.</text>
</comment>
<dbReference type="SUPFAM" id="SSF53098">
    <property type="entry name" value="Ribonuclease H-like"/>
    <property type="match status" value="1"/>
</dbReference>
<feature type="binding site" evidence="10">
    <location>
        <position position="87"/>
    </location>
    <ligand>
        <name>Mg(2+)</name>
        <dbReference type="ChEBI" id="CHEBI:18420"/>
        <label>1</label>
    </ligand>
</feature>
<proteinExistence type="inferred from homology"/>
<comment type="cofactor">
    <cofactor evidence="10">
        <name>Mg(2+)</name>
        <dbReference type="ChEBI" id="CHEBI:18420"/>
    </cofactor>
    <text evidence="10">Binds 1 Mg(2+) ion per subunit. May bind a second metal ion at a regulatory site, or after substrate binding.</text>
</comment>
<feature type="binding site" evidence="10">
    <location>
        <position position="16"/>
    </location>
    <ligand>
        <name>Mg(2+)</name>
        <dbReference type="ChEBI" id="CHEBI:18420"/>
        <label>1</label>
    </ligand>
</feature>
<comment type="catalytic activity">
    <reaction evidence="1 10">
        <text>Endonucleolytic cleavage to 5'-phosphomonoester.</text>
        <dbReference type="EC" id="3.1.26.4"/>
    </reaction>
</comment>
<evidence type="ECO:0000259" key="11">
    <source>
        <dbReference type="PROSITE" id="PS50879"/>
    </source>
</evidence>
<evidence type="ECO:0000256" key="5">
    <source>
        <dbReference type="ARBA" id="ARBA00022722"/>
    </source>
</evidence>
<keyword evidence="10" id="KW-0963">Cytoplasm</keyword>
<evidence type="ECO:0000256" key="10">
    <source>
        <dbReference type="HAMAP-Rule" id="MF_00042"/>
    </source>
</evidence>
<comment type="similarity">
    <text evidence="2 10">Belongs to the RNase H family.</text>
</comment>
<sequence length="165" mass="18086">MASSDTTPMRVVVHTDGACSFNPGPGGWGAIVCFWNGDTLTERVELSDADLITTNNKMELSAVLSVLQYVRGRPDFDRSIPVTVISDSRYVVDGFTQWLPKWVRNGWRSSDKKPVKNQDLWKASEFATAGLSLAFEWVKGHSGDPDNEAADALARAAIDRLRAAA</sequence>
<keyword evidence="8 10" id="KW-0378">Hydrolase</keyword>
<comment type="subunit">
    <text evidence="3 10">Monomer.</text>
</comment>
<organism evidence="12 13">
    <name type="scientific">Bradyrhizobium lupini HPC(L)</name>
    <dbReference type="NCBI Taxonomy" id="1229491"/>
    <lineage>
        <taxon>Bacteria</taxon>
        <taxon>Pseudomonadati</taxon>
        <taxon>Pseudomonadota</taxon>
        <taxon>Alphaproteobacteria</taxon>
        <taxon>Hyphomicrobiales</taxon>
        <taxon>Nitrobacteraceae</taxon>
        <taxon>Bradyrhizobium</taxon>
    </lineage>
</organism>
<dbReference type="InterPro" id="IPR022892">
    <property type="entry name" value="RNaseHI"/>
</dbReference>
<evidence type="ECO:0000256" key="1">
    <source>
        <dbReference type="ARBA" id="ARBA00000077"/>
    </source>
</evidence>
<dbReference type="RefSeq" id="WP_006697671.1">
    <property type="nucleotide sequence ID" value="NZ_AMQQ01000007.1"/>
</dbReference>
<dbReference type="Pfam" id="PF00075">
    <property type="entry name" value="RNase_H"/>
    <property type="match status" value="1"/>
</dbReference>
<comment type="subcellular location">
    <subcellularLocation>
        <location evidence="10">Cytoplasm</location>
    </subcellularLocation>
</comment>
<dbReference type="PANTHER" id="PTHR10642">
    <property type="entry name" value="RIBONUCLEASE H1"/>
    <property type="match status" value="1"/>
</dbReference>
<dbReference type="PROSITE" id="PS50879">
    <property type="entry name" value="RNASE_H_1"/>
    <property type="match status" value="1"/>
</dbReference>